<dbReference type="EMBL" id="BGZK01001673">
    <property type="protein sequence ID" value="GBP84345.1"/>
    <property type="molecule type" value="Genomic_DNA"/>
</dbReference>
<accession>A0A4C1ZCL1</accession>
<gene>
    <name evidence="1" type="ORF">EVAR_63836_1</name>
</gene>
<keyword evidence="2" id="KW-1185">Reference proteome</keyword>
<sequence length="113" mass="12789">MLSYSPKILSLKFMRELHAPIHTVMPFTVRSRCGLGSFPVRVIIVKNVADRGRWLREETQFGINEFNFITLIKGNPIKAVAFYGHQGTPAECTRRASCRPRALPAHAKLLRAL</sequence>
<dbReference type="Proteomes" id="UP000299102">
    <property type="component" value="Unassembled WGS sequence"/>
</dbReference>
<evidence type="ECO:0000313" key="1">
    <source>
        <dbReference type="EMBL" id="GBP84345.1"/>
    </source>
</evidence>
<dbReference type="AlphaFoldDB" id="A0A4C1ZCL1"/>
<organism evidence="1 2">
    <name type="scientific">Eumeta variegata</name>
    <name type="common">Bagworm moth</name>
    <name type="synonym">Eumeta japonica</name>
    <dbReference type="NCBI Taxonomy" id="151549"/>
    <lineage>
        <taxon>Eukaryota</taxon>
        <taxon>Metazoa</taxon>
        <taxon>Ecdysozoa</taxon>
        <taxon>Arthropoda</taxon>
        <taxon>Hexapoda</taxon>
        <taxon>Insecta</taxon>
        <taxon>Pterygota</taxon>
        <taxon>Neoptera</taxon>
        <taxon>Endopterygota</taxon>
        <taxon>Lepidoptera</taxon>
        <taxon>Glossata</taxon>
        <taxon>Ditrysia</taxon>
        <taxon>Tineoidea</taxon>
        <taxon>Psychidae</taxon>
        <taxon>Oiketicinae</taxon>
        <taxon>Eumeta</taxon>
    </lineage>
</organism>
<protein>
    <submittedName>
        <fullName evidence="1">Uncharacterized protein</fullName>
    </submittedName>
</protein>
<evidence type="ECO:0000313" key="2">
    <source>
        <dbReference type="Proteomes" id="UP000299102"/>
    </source>
</evidence>
<comment type="caution">
    <text evidence="1">The sequence shown here is derived from an EMBL/GenBank/DDBJ whole genome shotgun (WGS) entry which is preliminary data.</text>
</comment>
<reference evidence="1 2" key="1">
    <citation type="journal article" date="2019" name="Commun. Biol.">
        <title>The bagworm genome reveals a unique fibroin gene that provides high tensile strength.</title>
        <authorList>
            <person name="Kono N."/>
            <person name="Nakamura H."/>
            <person name="Ohtoshi R."/>
            <person name="Tomita M."/>
            <person name="Numata K."/>
            <person name="Arakawa K."/>
        </authorList>
    </citation>
    <scope>NUCLEOTIDE SEQUENCE [LARGE SCALE GENOMIC DNA]</scope>
</reference>
<name>A0A4C1ZCL1_EUMVA</name>
<proteinExistence type="predicted"/>